<accession>A0AAN9QJN0</accession>
<keyword evidence="2" id="KW-1185">Reference proteome</keyword>
<sequence length="303" mass="34444">MRGIASCYNEHAIRVSDSYCSRPSNDAYVCPKLNPSTTRDSVTCIYKVNLVKTQQQLFITLTWTKKLIGQGFNITITSSQHSPSKFNSRQLRKSKGNETFHSHNFQVQVLWDLSVARYEEGPEPVSGFYVVVLVDSELGLNLGDNKEIEELLGLDVKAPKFCMVSRSEEFSGSAVYATKAKFSETGIAHDILIKCGVEEEGSNSKSHHVLSVCVDKKTMFQVKRLRWNFRGNQTIFVDGLVVDMMWDVHDWIFNHNSASAVFMFRTRSGLDSRLWLEEKTLQTHKEHDRIGFSLLICACKNSR</sequence>
<comment type="caution">
    <text evidence="1">The sequence shown here is derived from an EMBL/GenBank/DDBJ whole genome shotgun (WGS) entry which is preliminary data.</text>
</comment>
<evidence type="ECO:0000313" key="1">
    <source>
        <dbReference type="EMBL" id="KAK7337191.1"/>
    </source>
</evidence>
<name>A0AAN9QJN0_CANGL</name>
<dbReference type="PANTHER" id="PTHR31972">
    <property type="entry name" value="EXPRESSED PROTEIN"/>
    <property type="match status" value="1"/>
</dbReference>
<proteinExistence type="predicted"/>
<reference evidence="1 2" key="1">
    <citation type="submission" date="2024-01" db="EMBL/GenBank/DDBJ databases">
        <title>The genomes of 5 underutilized Papilionoideae crops provide insights into root nodulation and disease resistanc.</title>
        <authorList>
            <person name="Jiang F."/>
        </authorList>
    </citation>
    <scope>NUCLEOTIDE SEQUENCE [LARGE SCALE GENOMIC DNA]</scope>
    <source>
        <strain evidence="1">LVBAO_FW01</strain>
        <tissue evidence="1">Leaves</tissue>
    </source>
</reference>
<gene>
    <name evidence="1" type="ORF">VNO77_17753</name>
</gene>
<dbReference type="AlphaFoldDB" id="A0AAN9QJN0"/>
<dbReference type="Pfam" id="PF05910">
    <property type="entry name" value="DUF868"/>
    <property type="match status" value="1"/>
</dbReference>
<dbReference type="InterPro" id="IPR008586">
    <property type="entry name" value="DUF868_pln"/>
</dbReference>
<dbReference type="PANTHER" id="PTHR31972:SF16">
    <property type="entry name" value="FAMILY PROTEIN, PUTATIVE (DUF868)-RELATED"/>
    <property type="match status" value="1"/>
</dbReference>
<organism evidence="1 2">
    <name type="scientific">Canavalia gladiata</name>
    <name type="common">Sword bean</name>
    <name type="synonym">Dolichos gladiatus</name>
    <dbReference type="NCBI Taxonomy" id="3824"/>
    <lineage>
        <taxon>Eukaryota</taxon>
        <taxon>Viridiplantae</taxon>
        <taxon>Streptophyta</taxon>
        <taxon>Embryophyta</taxon>
        <taxon>Tracheophyta</taxon>
        <taxon>Spermatophyta</taxon>
        <taxon>Magnoliopsida</taxon>
        <taxon>eudicotyledons</taxon>
        <taxon>Gunneridae</taxon>
        <taxon>Pentapetalae</taxon>
        <taxon>rosids</taxon>
        <taxon>fabids</taxon>
        <taxon>Fabales</taxon>
        <taxon>Fabaceae</taxon>
        <taxon>Papilionoideae</taxon>
        <taxon>50 kb inversion clade</taxon>
        <taxon>NPAAA clade</taxon>
        <taxon>indigoferoid/millettioid clade</taxon>
        <taxon>Phaseoleae</taxon>
        <taxon>Canavalia</taxon>
    </lineage>
</organism>
<protein>
    <submittedName>
        <fullName evidence="1">Uncharacterized protein</fullName>
    </submittedName>
</protein>
<dbReference type="Proteomes" id="UP001367508">
    <property type="component" value="Unassembled WGS sequence"/>
</dbReference>
<evidence type="ECO:0000313" key="2">
    <source>
        <dbReference type="Proteomes" id="UP001367508"/>
    </source>
</evidence>
<dbReference type="EMBL" id="JAYMYQ010000004">
    <property type="protein sequence ID" value="KAK7337191.1"/>
    <property type="molecule type" value="Genomic_DNA"/>
</dbReference>